<reference evidence="1 2" key="1">
    <citation type="journal article" date="2020" name="Microorganisms">
        <title>Osmotic Adaptation and Compatible Solute Biosynthesis of Phototrophic Bacteria as Revealed from Genome Analyses.</title>
        <authorList>
            <person name="Imhoff J.F."/>
            <person name="Rahn T."/>
            <person name="Kunzel S."/>
            <person name="Keller A."/>
            <person name="Neulinger S.C."/>
        </authorList>
    </citation>
    <scope>NUCLEOTIDE SEQUENCE [LARGE SCALE GENOMIC DNA]</scope>
    <source>
        <strain evidence="1 2">DSM 25653</strain>
    </source>
</reference>
<accession>A0A9X0W7T1</accession>
<dbReference type="EMBL" id="NRRY01000010">
    <property type="protein sequence ID" value="MBK1618412.1"/>
    <property type="molecule type" value="Genomic_DNA"/>
</dbReference>
<evidence type="ECO:0000313" key="2">
    <source>
        <dbReference type="Proteomes" id="UP001138768"/>
    </source>
</evidence>
<organism evidence="1 2">
    <name type="scientific">Lamprobacter modestohalophilus</name>
    <dbReference type="NCBI Taxonomy" id="1064514"/>
    <lineage>
        <taxon>Bacteria</taxon>
        <taxon>Pseudomonadati</taxon>
        <taxon>Pseudomonadota</taxon>
        <taxon>Gammaproteobacteria</taxon>
        <taxon>Chromatiales</taxon>
        <taxon>Chromatiaceae</taxon>
        <taxon>Lamprobacter</taxon>
    </lineage>
</organism>
<dbReference type="Proteomes" id="UP001138768">
    <property type="component" value="Unassembled WGS sequence"/>
</dbReference>
<keyword evidence="2" id="KW-1185">Reference proteome</keyword>
<evidence type="ECO:0000313" key="1">
    <source>
        <dbReference type="EMBL" id="MBK1618412.1"/>
    </source>
</evidence>
<name>A0A9X0W7T1_9GAMM</name>
<gene>
    <name evidence="1" type="ORF">CKO42_08165</name>
</gene>
<protein>
    <submittedName>
        <fullName evidence="1">Uncharacterized protein</fullName>
    </submittedName>
</protein>
<dbReference type="AlphaFoldDB" id="A0A9X0W7T1"/>
<sequence>MWRGSNPNAHSPVSCALQAWPEYVEGRGAIGQLAALSRDQPARAPTRLGGLALERVSDQLRTSA</sequence>
<proteinExistence type="predicted"/>
<comment type="caution">
    <text evidence="1">The sequence shown here is derived from an EMBL/GenBank/DDBJ whole genome shotgun (WGS) entry which is preliminary data.</text>
</comment>